<dbReference type="PANTHER" id="PTHR23055">
    <property type="entry name" value="CALCIUM BINDING PROTEINS"/>
    <property type="match status" value="1"/>
</dbReference>
<dbReference type="AlphaFoldDB" id="A0A7T8QW50"/>
<dbReference type="PANTHER" id="PTHR23055:SF69">
    <property type="entry name" value="NEURONAL CALCIUM SENSOR 2"/>
    <property type="match status" value="1"/>
</dbReference>
<dbReference type="Pfam" id="PF13499">
    <property type="entry name" value="EF-hand_7"/>
    <property type="match status" value="1"/>
</dbReference>
<dbReference type="PRINTS" id="PR00450">
    <property type="entry name" value="RECOVERIN"/>
</dbReference>
<dbReference type="InterPro" id="IPR018247">
    <property type="entry name" value="EF_Hand_1_Ca_BS"/>
</dbReference>
<dbReference type="SUPFAM" id="SSF47473">
    <property type="entry name" value="EF-hand"/>
    <property type="match status" value="1"/>
</dbReference>
<dbReference type="Gene3D" id="1.10.238.10">
    <property type="entry name" value="EF-hand"/>
    <property type="match status" value="1"/>
</dbReference>
<feature type="domain" description="EF-hand" evidence="4">
    <location>
        <begin position="107"/>
        <end position="136"/>
    </location>
</feature>
<dbReference type="InterPro" id="IPR002048">
    <property type="entry name" value="EF_hand_dom"/>
</dbReference>
<evidence type="ECO:0000256" key="2">
    <source>
        <dbReference type="ARBA" id="ARBA00022737"/>
    </source>
</evidence>
<reference evidence="6" key="1">
    <citation type="submission" date="2021-01" db="EMBL/GenBank/DDBJ databases">
        <title>Caligus Genome Assembly.</title>
        <authorList>
            <person name="Gallardo-Escarate C."/>
        </authorList>
    </citation>
    <scope>NUCLEOTIDE SEQUENCE [LARGE SCALE GENOMIC DNA]</scope>
</reference>
<dbReference type="Pfam" id="PF13833">
    <property type="entry name" value="EF-hand_8"/>
    <property type="match status" value="1"/>
</dbReference>
<organism evidence="5 6">
    <name type="scientific">Caligus rogercresseyi</name>
    <name type="common">Sea louse</name>
    <dbReference type="NCBI Taxonomy" id="217165"/>
    <lineage>
        <taxon>Eukaryota</taxon>
        <taxon>Metazoa</taxon>
        <taxon>Ecdysozoa</taxon>
        <taxon>Arthropoda</taxon>
        <taxon>Crustacea</taxon>
        <taxon>Multicrustacea</taxon>
        <taxon>Hexanauplia</taxon>
        <taxon>Copepoda</taxon>
        <taxon>Siphonostomatoida</taxon>
        <taxon>Caligidae</taxon>
        <taxon>Caligus</taxon>
    </lineage>
</organism>
<dbReference type="PROSITE" id="PS50222">
    <property type="entry name" value="EF_HAND_2"/>
    <property type="match status" value="2"/>
</dbReference>
<evidence type="ECO:0000313" key="5">
    <source>
        <dbReference type="EMBL" id="QQP57274.1"/>
    </source>
</evidence>
<evidence type="ECO:0000256" key="1">
    <source>
        <dbReference type="ARBA" id="ARBA00022723"/>
    </source>
</evidence>
<proteinExistence type="predicted"/>
<keyword evidence="3" id="KW-0106">Calcium</keyword>
<dbReference type="GO" id="GO:0005509">
    <property type="term" value="F:calcium ion binding"/>
    <property type="evidence" value="ECO:0007669"/>
    <property type="project" value="InterPro"/>
</dbReference>
<dbReference type="SMART" id="SM00054">
    <property type="entry name" value="EFh"/>
    <property type="match status" value="2"/>
</dbReference>
<dbReference type="OrthoDB" id="191686at2759"/>
<dbReference type="CDD" id="cd00051">
    <property type="entry name" value="EFh"/>
    <property type="match status" value="2"/>
</dbReference>
<dbReference type="InterPro" id="IPR028846">
    <property type="entry name" value="Recoverin"/>
</dbReference>
<protein>
    <submittedName>
        <fullName evidence="5">Neuronal calcium sensor 2</fullName>
    </submittedName>
</protein>
<accession>A0A7T8QW50</accession>
<gene>
    <name evidence="5" type="ORF">FKW44_002201</name>
</gene>
<evidence type="ECO:0000259" key="4">
    <source>
        <dbReference type="PROSITE" id="PS50222"/>
    </source>
</evidence>
<name>A0A7T8QW50_CALRO</name>
<dbReference type="InterPro" id="IPR011992">
    <property type="entry name" value="EF-hand-dom_pair"/>
</dbReference>
<keyword evidence="1" id="KW-0479">Metal-binding</keyword>
<sequence>MGQKGSKDRLSKQDLDFLKTSTRYDENTIKEWYKGFKCDCPDGKLTPDSFMQIYSKCFPSGNANEFCDHVFRTFDMDKNGFIDLRSSFWPLTKNSTGLSGMNNIFKKNHLNMYDVDGNGHIDLVEMTKIVKSIYNMMDNFETPEARAQGIFNRMDVNADGKVTRQEFVRCCLEDQKLIELLTPHAS</sequence>
<dbReference type="Proteomes" id="UP000595437">
    <property type="component" value="Chromosome 2"/>
</dbReference>
<dbReference type="PROSITE" id="PS00018">
    <property type="entry name" value="EF_HAND_1"/>
    <property type="match status" value="2"/>
</dbReference>
<evidence type="ECO:0000256" key="3">
    <source>
        <dbReference type="ARBA" id="ARBA00022837"/>
    </source>
</evidence>
<keyword evidence="2" id="KW-0677">Repeat</keyword>
<keyword evidence="6" id="KW-1185">Reference proteome</keyword>
<evidence type="ECO:0000313" key="6">
    <source>
        <dbReference type="Proteomes" id="UP000595437"/>
    </source>
</evidence>
<feature type="domain" description="EF-hand" evidence="4">
    <location>
        <begin position="142"/>
        <end position="177"/>
    </location>
</feature>
<dbReference type="EMBL" id="CP045891">
    <property type="protein sequence ID" value="QQP57274.1"/>
    <property type="molecule type" value="Genomic_DNA"/>
</dbReference>